<evidence type="ECO:0000256" key="6">
    <source>
        <dbReference type="ARBA" id="ARBA00023277"/>
    </source>
</evidence>
<evidence type="ECO:0000256" key="2">
    <source>
        <dbReference type="ARBA" id="ARBA00022679"/>
    </source>
</evidence>
<dbReference type="Gene3D" id="3.40.50.10840">
    <property type="entry name" value="Putative sugar-binding, N-terminal domain"/>
    <property type="match status" value="1"/>
</dbReference>
<evidence type="ECO:0000313" key="10">
    <source>
        <dbReference type="Proteomes" id="UP001319060"/>
    </source>
</evidence>
<keyword evidence="3" id="KW-0547">Nucleotide-binding</keyword>
<evidence type="ECO:0000313" key="9">
    <source>
        <dbReference type="EMBL" id="MBN3546608.1"/>
    </source>
</evidence>
<name>A0ABS2ZEJ6_9BACL</name>
<comment type="similarity">
    <text evidence="1">Belongs to the four-carbon acid sugar kinase family.</text>
</comment>
<evidence type="ECO:0000259" key="8">
    <source>
        <dbReference type="Pfam" id="PF17042"/>
    </source>
</evidence>
<dbReference type="GO" id="GO:0016301">
    <property type="term" value="F:kinase activity"/>
    <property type="evidence" value="ECO:0007669"/>
    <property type="project" value="UniProtKB-KW"/>
</dbReference>
<keyword evidence="5" id="KW-0067">ATP-binding</keyword>
<proteinExistence type="inferred from homology"/>
<dbReference type="EMBL" id="JAFHKS010000044">
    <property type="protein sequence ID" value="MBN3546608.1"/>
    <property type="molecule type" value="Genomic_DNA"/>
</dbReference>
<feature type="domain" description="Four-carbon acid sugar kinase N-terminal" evidence="7">
    <location>
        <begin position="4"/>
        <end position="225"/>
    </location>
</feature>
<sequence length="415" mass="45313">MKKMIMIADDLTGACDAGVQFTQKGFKTVVCFDKESANGIQADVIVLDTNSRALPQHEAYCAVKDTVAHLKAEELGLIYKKIDSTLRGNLGIELDALMDSLAFDFAVIAPALPSLGRTTKEGIHYLHEVPIELTEIANDPKTPVKDSTIINLLSMQSRRGASLFPKYLLKENKNSVLDHVIERLEKKDSLFVCDAESETDLKEIVNAFSRLPYKILWIGSAGLAEWLPAGQRQISRSPNFEPDKKQLPVLVVAGSRSGVAKKQVDTLLRSSDIKQVLLSVEMLPEEDNRDSEIYRCQEELNRYLIKGLDVVLHVDQGSSVTDDLPSLIEASLSQIVSVASRDIKLNGIVLTGGDTAKAICKELGVTGIELIDEVERGLPLSRMIGGPGLLTVTKAGAFGTDSSLHHAVKRLKGDL</sequence>
<dbReference type="RefSeq" id="WP_188400916.1">
    <property type="nucleotide sequence ID" value="NZ_BMCE01000001.1"/>
</dbReference>
<evidence type="ECO:0000259" key="7">
    <source>
        <dbReference type="Pfam" id="PF07005"/>
    </source>
</evidence>
<dbReference type="Pfam" id="PF07005">
    <property type="entry name" value="SBD_N"/>
    <property type="match status" value="1"/>
</dbReference>
<keyword evidence="10" id="KW-1185">Reference proteome</keyword>
<dbReference type="Proteomes" id="UP001319060">
    <property type="component" value="Unassembled WGS sequence"/>
</dbReference>
<evidence type="ECO:0000256" key="3">
    <source>
        <dbReference type="ARBA" id="ARBA00022741"/>
    </source>
</evidence>
<evidence type="ECO:0000256" key="1">
    <source>
        <dbReference type="ARBA" id="ARBA00005715"/>
    </source>
</evidence>
<keyword evidence="2" id="KW-0808">Transferase</keyword>
<evidence type="ECO:0000256" key="4">
    <source>
        <dbReference type="ARBA" id="ARBA00022777"/>
    </source>
</evidence>
<dbReference type="InterPro" id="IPR042213">
    <property type="entry name" value="NBD_C_sf"/>
</dbReference>
<dbReference type="InterPro" id="IPR010737">
    <property type="entry name" value="4-carb_acid_sugar_kinase_N"/>
</dbReference>
<dbReference type="Pfam" id="PF17042">
    <property type="entry name" value="NBD_C"/>
    <property type="match status" value="1"/>
</dbReference>
<keyword evidence="4 9" id="KW-0418">Kinase</keyword>
<evidence type="ECO:0000256" key="5">
    <source>
        <dbReference type="ARBA" id="ARBA00022840"/>
    </source>
</evidence>
<protein>
    <submittedName>
        <fullName evidence="9">Four-carbon acid sugar kinase family protein</fullName>
    </submittedName>
</protein>
<dbReference type="Gene3D" id="3.40.980.20">
    <property type="entry name" value="Four-carbon acid sugar kinase, nucleotide binding domain"/>
    <property type="match status" value="1"/>
</dbReference>
<comment type="caution">
    <text evidence="9">The sequence shown here is derived from an EMBL/GenBank/DDBJ whole genome shotgun (WGS) entry which is preliminary data.</text>
</comment>
<dbReference type="InterPro" id="IPR037051">
    <property type="entry name" value="4-carb_acid_sugar_kinase_N_sf"/>
</dbReference>
<reference evidence="9 10" key="1">
    <citation type="submission" date="2021-01" db="EMBL/GenBank/DDBJ databases">
        <title>Genome Sequencing of Type Strains.</title>
        <authorList>
            <person name="Lemaire J.F."/>
            <person name="Inderbitzin P."/>
            <person name="Collins S.B."/>
            <person name="Wespe N."/>
            <person name="Knight-Connoni V."/>
        </authorList>
    </citation>
    <scope>NUCLEOTIDE SEQUENCE [LARGE SCALE GENOMIC DNA]</scope>
    <source>
        <strain evidence="9 10">DSM 14730</strain>
    </source>
</reference>
<gene>
    <name evidence="9" type="ORF">JYA64_14975</name>
</gene>
<feature type="domain" description="Four-carbon acid sugar kinase nucleotide binding" evidence="8">
    <location>
        <begin position="250"/>
        <end position="404"/>
    </location>
</feature>
<dbReference type="SUPFAM" id="SSF142764">
    <property type="entry name" value="YgbK-like"/>
    <property type="match status" value="1"/>
</dbReference>
<dbReference type="InterPro" id="IPR031475">
    <property type="entry name" value="NBD_C"/>
</dbReference>
<organism evidence="9 10">
    <name type="scientific">Fictibacillus barbaricus</name>
    <dbReference type="NCBI Taxonomy" id="182136"/>
    <lineage>
        <taxon>Bacteria</taxon>
        <taxon>Bacillati</taxon>
        <taxon>Bacillota</taxon>
        <taxon>Bacilli</taxon>
        <taxon>Bacillales</taxon>
        <taxon>Fictibacillaceae</taxon>
        <taxon>Fictibacillus</taxon>
    </lineage>
</organism>
<accession>A0ABS2ZEJ6</accession>
<keyword evidence="6" id="KW-0119">Carbohydrate metabolism</keyword>